<dbReference type="PROSITE" id="PS50995">
    <property type="entry name" value="HTH_MARR_2"/>
    <property type="match status" value="1"/>
</dbReference>
<comment type="caution">
    <text evidence="5">The sequence shown here is derived from an EMBL/GenBank/DDBJ whole genome shotgun (WGS) entry which is preliminary data.</text>
</comment>
<dbReference type="InterPro" id="IPR036390">
    <property type="entry name" value="WH_DNA-bd_sf"/>
</dbReference>
<feature type="domain" description="HTH marR-type" evidence="4">
    <location>
        <begin position="1"/>
        <end position="132"/>
    </location>
</feature>
<dbReference type="SMART" id="SM00347">
    <property type="entry name" value="HTH_MARR"/>
    <property type="match status" value="1"/>
</dbReference>
<dbReference type="Gene3D" id="1.10.10.10">
    <property type="entry name" value="Winged helix-like DNA-binding domain superfamily/Winged helix DNA-binding domain"/>
    <property type="match status" value="1"/>
</dbReference>
<dbReference type="AlphaFoldDB" id="A0A1S1VAN3"/>
<sequence length="138" mass="15782">MNLYGHKVNQLGRYFSKALNEGITEHGIYSSQWVVALYIHMNGECTQSELADYLYVEAPTITRTLSRMEKAGFIEKRIGTDKREKIINLTEKAMEAYPKWEAVSDSLENKAIEGIDRAELEIFEKVVAKMMCNLKGDI</sequence>
<keyword evidence="2" id="KW-0238">DNA-binding</keyword>
<dbReference type="SUPFAM" id="SSF46785">
    <property type="entry name" value="Winged helix' DNA-binding domain"/>
    <property type="match status" value="1"/>
</dbReference>
<gene>
    <name evidence="5" type="primary">slyA</name>
    <name evidence="5" type="ORF">EUAN_01510</name>
</gene>
<proteinExistence type="predicted"/>
<keyword evidence="1" id="KW-0805">Transcription regulation</keyword>
<keyword evidence="3" id="KW-0804">Transcription</keyword>
<evidence type="ECO:0000313" key="6">
    <source>
        <dbReference type="Proteomes" id="UP000180254"/>
    </source>
</evidence>
<dbReference type="GO" id="GO:0003677">
    <property type="term" value="F:DNA binding"/>
    <property type="evidence" value="ECO:0007669"/>
    <property type="project" value="UniProtKB-KW"/>
</dbReference>
<name>A0A1S1VAN3_9FIRM</name>
<keyword evidence="6" id="KW-1185">Reference proteome</keyword>
<evidence type="ECO:0000313" key="5">
    <source>
        <dbReference type="EMBL" id="OHW63287.1"/>
    </source>
</evidence>
<dbReference type="OrthoDB" id="2323705at2"/>
<dbReference type="PANTHER" id="PTHR42756:SF1">
    <property type="entry name" value="TRANSCRIPTIONAL REPRESSOR OF EMRAB OPERON"/>
    <property type="match status" value="1"/>
</dbReference>
<dbReference type="InterPro" id="IPR000835">
    <property type="entry name" value="HTH_MarR-typ"/>
</dbReference>
<accession>A0A1S1VAN3</accession>
<dbReference type="RefSeq" id="WP_071060660.1">
    <property type="nucleotide sequence ID" value="NZ_MKIE01000001.1"/>
</dbReference>
<dbReference type="InterPro" id="IPR011991">
    <property type="entry name" value="ArsR-like_HTH"/>
</dbReference>
<dbReference type="STRING" id="39480.EUAN_01510"/>
<evidence type="ECO:0000256" key="2">
    <source>
        <dbReference type="ARBA" id="ARBA00023125"/>
    </source>
</evidence>
<dbReference type="Proteomes" id="UP000180254">
    <property type="component" value="Unassembled WGS sequence"/>
</dbReference>
<dbReference type="CDD" id="cd00090">
    <property type="entry name" value="HTH_ARSR"/>
    <property type="match status" value="1"/>
</dbReference>
<dbReference type="PANTHER" id="PTHR42756">
    <property type="entry name" value="TRANSCRIPTIONAL REGULATOR, MARR"/>
    <property type="match status" value="1"/>
</dbReference>
<organism evidence="5 6">
    <name type="scientific">Andreesenia angusta</name>
    <dbReference type="NCBI Taxonomy" id="39480"/>
    <lineage>
        <taxon>Bacteria</taxon>
        <taxon>Bacillati</taxon>
        <taxon>Bacillota</taxon>
        <taxon>Tissierellia</taxon>
        <taxon>Tissierellales</taxon>
        <taxon>Gottschalkiaceae</taxon>
        <taxon>Andreesenia</taxon>
    </lineage>
</organism>
<dbReference type="GO" id="GO:0003700">
    <property type="term" value="F:DNA-binding transcription factor activity"/>
    <property type="evidence" value="ECO:0007669"/>
    <property type="project" value="InterPro"/>
</dbReference>
<dbReference type="Pfam" id="PF12802">
    <property type="entry name" value="MarR_2"/>
    <property type="match status" value="1"/>
</dbReference>
<evidence type="ECO:0000256" key="1">
    <source>
        <dbReference type="ARBA" id="ARBA00023015"/>
    </source>
</evidence>
<evidence type="ECO:0000259" key="4">
    <source>
        <dbReference type="PROSITE" id="PS50995"/>
    </source>
</evidence>
<dbReference type="EMBL" id="MKIE01000001">
    <property type="protein sequence ID" value="OHW63287.1"/>
    <property type="molecule type" value="Genomic_DNA"/>
</dbReference>
<protein>
    <submittedName>
        <fullName evidence="5">Transcriptional regulator SlyA</fullName>
    </submittedName>
</protein>
<evidence type="ECO:0000256" key="3">
    <source>
        <dbReference type="ARBA" id="ARBA00023163"/>
    </source>
</evidence>
<reference evidence="5 6" key="1">
    <citation type="submission" date="2016-09" db="EMBL/GenBank/DDBJ databases">
        <title>Genome sequence of Eubacterium angustum.</title>
        <authorList>
            <person name="Poehlein A."/>
            <person name="Daniel R."/>
        </authorList>
    </citation>
    <scope>NUCLEOTIDE SEQUENCE [LARGE SCALE GENOMIC DNA]</scope>
    <source>
        <strain evidence="5 6">DSM 1989</strain>
    </source>
</reference>
<dbReference type="PRINTS" id="PR00598">
    <property type="entry name" value="HTHMARR"/>
</dbReference>
<dbReference type="InterPro" id="IPR036388">
    <property type="entry name" value="WH-like_DNA-bd_sf"/>
</dbReference>